<keyword evidence="3" id="KW-1185">Reference proteome</keyword>
<gene>
    <name evidence="2" type="ORF">OGAPHI_004918</name>
</gene>
<dbReference type="RefSeq" id="XP_046059853.1">
    <property type="nucleotide sequence ID" value="XM_046206048.1"/>
</dbReference>
<reference evidence="2" key="1">
    <citation type="journal article" date="2021" name="Open Biol.">
        <title>Shared evolutionary footprints suggest mitochondrial oxidative damage underlies multiple complex I losses in fungi.</title>
        <authorList>
            <person name="Schikora-Tamarit M.A."/>
            <person name="Marcet-Houben M."/>
            <person name="Nosek J."/>
            <person name="Gabaldon T."/>
        </authorList>
    </citation>
    <scope>NUCLEOTIDE SEQUENCE</scope>
    <source>
        <strain evidence="2">CBS6075</strain>
    </source>
</reference>
<sequence length="223" mass="24723">MLHFGKRLDICVIEWSVSNHTMEDGGLSQENTLDVLQCAPRGFWTEEENSHCGSGVGHRENDVCFPSEVLGDDRGDHSNHEVGDPVCRGADGSTLGSELQWQNFCTIDPWNTVHGGSEKGHVGEEEGHRTGRALLSANSQQDSDHHHRHHLSQRSRDQRSSSSNFVQPQSRDETEEEEGNHDTATKNGGDVGAHSNVALKHHWHVVDNKVDTSELVPELHKHG</sequence>
<accession>A0A9P8P1N2</accession>
<dbReference type="EMBL" id="JAEUBE010000366">
    <property type="protein sequence ID" value="KAH3663517.1"/>
    <property type="molecule type" value="Genomic_DNA"/>
</dbReference>
<protein>
    <submittedName>
        <fullName evidence="2">Uncharacterized protein</fullName>
    </submittedName>
</protein>
<name>A0A9P8P1N2_9ASCO</name>
<evidence type="ECO:0000313" key="3">
    <source>
        <dbReference type="Proteomes" id="UP000769157"/>
    </source>
</evidence>
<dbReference type="Proteomes" id="UP000769157">
    <property type="component" value="Unassembled WGS sequence"/>
</dbReference>
<proteinExistence type="predicted"/>
<reference evidence="2" key="2">
    <citation type="submission" date="2021-01" db="EMBL/GenBank/DDBJ databases">
        <authorList>
            <person name="Schikora-Tamarit M.A."/>
        </authorList>
    </citation>
    <scope>NUCLEOTIDE SEQUENCE</scope>
    <source>
        <strain evidence="2">CBS6075</strain>
    </source>
</reference>
<feature type="region of interest" description="Disordered" evidence="1">
    <location>
        <begin position="137"/>
        <end position="197"/>
    </location>
</feature>
<dbReference type="AlphaFoldDB" id="A0A9P8P1N2"/>
<evidence type="ECO:0000313" key="2">
    <source>
        <dbReference type="EMBL" id="KAH3663517.1"/>
    </source>
</evidence>
<organism evidence="2 3">
    <name type="scientific">Ogataea philodendri</name>
    <dbReference type="NCBI Taxonomy" id="1378263"/>
    <lineage>
        <taxon>Eukaryota</taxon>
        <taxon>Fungi</taxon>
        <taxon>Dikarya</taxon>
        <taxon>Ascomycota</taxon>
        <taxon>Saccharomycotina</taxon>
        <taxon>Pichiomycetes</taxon>
        <taxon>Pichiales</taxon>
        <taxon>Pichiaceae</taxon>
        <taxon>Ogataea</taxon>
    </lineage>
</organism>
<evidence type="ECO:0000256" key="1">
    <source>
        <dbReference type="SAM" id="MobiDB-lite"/>
    </source>
</evidence>
<comment type="caution">
    <text evidence="2">The sequence shown here is derived from an EMBL/GenBank/DDBJ whole genome shotgun (WGS) entry which is preliminary data.</text>
</comment>
<dbReference type="GeneID" id="70236882"/>